<dbReference type="SUPFAM" id="SSF55797">
    <property type="entry name" value="PR-1-like"/>
    <property type="match status" value="2"/>
</dbReference>
<gene>
    <name evidence="3" type="primary">Acey_s0048.g1641</name>
    <name evidence="3" type="synonym">ASP-s0048.g1641</name>
    <name evidence="3" type="ORF">Y032_0048g1641</name>
</gene>
<evidence type="ECO:0000313" key="3">
    <source>
        <dbReference type="EMBL" id="EYC12157.1"/>
    </source>
</evidence>
<dbReference type="SMART" id="SM00198">
    <property type="entry name" value="SCP"/>
    <property type="match status" value="1"/>
</dbReference>
<keyword evidence="1" id="KW-1133">Transmembrane helix</keyword>
<evidence type="ECO:0000313" key="4">
    <source>
        <dbReference type="Proteomes" id="UP000024635"/>
    </source>
</evidence>
<keyword evidence="4" id="KW-1185">Reference proteome</keyword>
<organism evidence="3 4">
    <name type="scientific">Ancylostoma ceylanicum</name>
    <dbReference type="NCBI Taxonomy" id="53326"/>
    <lineage>
        <taxon>Eukaryota</taxon>
        <taxon>Metazoa</taxon>
        <taxon>Ecdysozoa</taxon>
        <taxon>Nematoda</taxon>
        <taxon>Chromadorea</taxon>
        <taxon>Rhabditida</taxon>
        <taxon>Rhabditina</taxon>
        <taxon>Rhabditomorpha</taxon>
        <taxon>Strongyloidea</taxon>
        <taxon>Ancylostomatidae</taxon>
        <taxon>Ancylostomatinae</taxon>
        <taxon>Ancylostoma</taxon>
    </lineage>
</organism>
<dbReference type="InterPro" id="IPR035940">
    <property type="entry name" value="CAP_sf"/>
</dbReference>
<evidence type="ECO:0000256" key="1">
    <source>
        <dbReference type="SAM" id="Phobius"/>
    </source>
</evidence>
<sequence length="461" mass="51310">MLLCGVYKKCPRGADVVWTHTMRQNKRVCGTTAINTIVSMWFTSVLFVFSVVVFCYNVEAYEIPKSFGCKNSMISDEWRKYVLDYHNTKRKRLANNKQACGNNKMAPFAKNMNELRWNCDIEHHAWTNACGGTIHTDFVKNEATFANKKGCNITTEAKKILDEWWNQVKKVDLDANQNYVADIEQFGLMAAGEAKEFACTYKACPNAKPSLICVYDKKLTVNTDPVYTKAADATQVCTACNSNLKPDCIDSLCQQEYASVRTKLENRACTAKDDMSNDLEAIAVGMHNYYRRLSATGWAVNGKGGYAPTAKNMLSVAYDCTGNIGTETKDMVADCDTKIPTPSAGYAVNYYRVGKHELPEEKIMEMAIQEWAKQVTVKGVGEDNLFHENDGITEYANMVHDKRDKITCAVKVCKPKGASAVACQYNNGLLGDDDVIYEIGTPCRCDGGRKCSPLQGLCVLP</sequence>
<dbReference type="STRING" id="53326.A0A016UBF4"/>
<feature type="transmembrane region" description="Helical" evidence="1">
    <location>
        <begin position="32"/>
        <end position="54"/>
    </location>
</feature>
<comment type="caution">
    <text evidence="3">The sequence shown here is derived from an EMBL/GenBank/DDBJ whole genome shotgun (WGS) entry which is preliminary data.</text>
</comment>
<dbReference type="Pfam" id="PF00188">
    <property type="entry name" value="CAP"/>
    <property type="match status" value="1"/>
</dbReference>
<reference evidence="4" key="1">
    <citation type="journal article" date="2015" name="Nat. Genet.">
        <title>The genome and transcriptome of the zoonotic hookworm Ancylostoma ceylanicum identify infection-specific gene families.</title>
        <authorList>
            <person name="Schwarz E.M."/>
            <person name="Hu Y."/>
            <person name="Antoshechkin I."/>
            <person name="Miller M.M."/>
            <person name="Sternberg P.W."/>
            <person name="Aroian R.V."/>
        </authorList>
    </citation>
    <scope>NUCLEOTIDE SEQUENCE</scope>
    <source>
        <strain evidence="4">HY135</strain>
    </source>
</reference>
<keyword evidence="1" id="KW-0812">Transmembrane</keyword>
<dbReference type="Gene3D" id="3.40.33.10">
    <property type="entry name" value="CAP"/>
    <property type="match status" value="2"/>
</dbReference>
<feature type="domain" description="SCP" evidence="2">
    <location>
        <begin position="277"/>
        <end position="431"/>
    </location>
</feature>
<proteinExistence type="predicted"/>
<dbReference type="AlphaFoldDB" id="A0A016UBF4"/>
<name>A0A016UBF4_9BILA</name>
<evidence type="ECO:0000259" key="2">
    <source>
        <dbReference type="SMART" id="SM00198"/>
    </source>
</evidence>
<dbReference type="CDD" id="cd05380">
    <property type="entry name" value="CAP_euk"/>
    <property type="match status" value="2"/>
</dbReference>
<accession>A0A016UBF4</accession>
<dbReference type="InterPro" id="IPR014044">
    <property type="entry name" value="CAP_dom"/>
</dbReference>
<protein>
    <recommendedName>
        <fullName evidence="2">SCP domain-containing protein</fullName>
    </recommendedName>
</protein>
<dbReference type="Proteomes" id="UP000024635">
    <property type="component" value="Unassembled WGS sequence"/>
</dbReference>
<keyword evidence="1" id="KW-0472">Membrane</keyword>
<dbReference type="EMBL" id="JARK01001384">
    <property type="protein sequence ID" value="EYC12157.1"/>
    <property type="molecule type" value="Genomic_DNA"/>
</dbReference>